<protein>
    <recommendedName>
        <fullName evidence="4">Hydroxyproline-rich glycoprotein family protein</fullName>
    </recommendedName>
</protein>
<reference evidence="2 3" key="1">
    <citation type="journal article" date="2024" name="Plant J.">
        <title>Genome sequences and population genomics reveal climatic adaptation and genomic divergence between two closely related sweetgum species.</title>
        <authorList>
            <person name="Xu W.Q."/>
            <person name="Ren C.Q."/>
            <person name="Zhang X.Y."/>
            <person name="Comes H.P."/>
            <person name="Liu X.H."/>
            <person name="Li Y.G."/>
            <person name="Kettle C.J."/>
            <person name="Jalonen R."/>
            <person name="Gaisberger H."/>
            <person name="Ma Y.Z."/>
            <person name="Qiu Y.X."/>
        </authorList>
    </citation>
    <scope>NUCLEOTIDE SEQUENCE [LARGE SCALE GENOMIC DNA]</scope>
    <source>
        <strain evidence="2">Hangzhou</strain>
    </source>
</reference>
<accession>A0AAP0R4W3</accession>
<organism evidence="2 3">
    <name type="scientific">Liquidambar formosana</name>
    <name type="common">Formosan gum</name>
    <dbReference type="NCBI Taxonomy" id="63359"/>
    <lineage>
        <taxon>Eukaryota</taxon>
        <taxon>Viridiplantae</taxon>
        <taxon>Streptophyta</taxon>
        <taxon>Embryophyta</taxon>
        <taxon>Tracheophyta</taxon>
        <taxon>Spermatophyta</taxon>
        <taxon>Magnoliopsida</taxon>
        <taxon>eudicotyledons</taxon>
        <taxon>Gunneridae</taxon>
        <taxon>Pentapetalae</taxon>
        <taxon>Saxifragales</taxon>
        <taxon>Altingiaceae</taxon>
        <taxon>Liquidambar</taxon>
    </lineage>
</organism>
<proteinExistence type="predicted"/>
<dbReference type="EMBL" id="JBBPBK010000014">
    <property type="protein sequence ID" value="KAK9270207.1"/>
    <property type="molecule type" value="Genomic_DNA"/>
</dbReference>
<evidence type="ECO:0000313" key="2">
    <source>
        <dbReference type="EMBL" id="KAK9270207.1"/>
    </source>
</evidence>
<feature type="region of interest" description="Disordered" evidence="1">
    <location>
        <begin position="291"/>
        <end position="310"/>
    </location>
</feature>
<evidence type="ECO:0008006" key="4">
    <source>
        <dbReference type="Google" id="ProtNLM"/>
    </source>
</evidence>
<dbReference type="AlphaFoldDB" id="A0AAP0R4W3"/>
<gene>
    <name evidence="2" type="ORF">L1049_025783</name>
</gene>
<evidence type="ECO:0000256" key="1">
    <source>
        <dbReference type="SAM" id="MobiDB-lite"/>
    </source>
</evidence>
<evidence type="ECO:0000313" key="3">
    <source>
        <dbReference type="Proteomes" id="UP001415857"/>
    </source>
</evidence>
<comment type="caution">
    <text evidence="2">The sequence shown here is derived from an EMBL/GenBank/DDBJ whole genome shotgun (WGS) entry which is preliminary data.</text>
</comment>
<sequence>MGSEQNRFPQQERRKRWVGCWGGLSCFRTQKGGKRIVPASRIPEGSASSTQQNGPQAVGLTNQATALAPSLLAPPSSPASFTNSALPSTVQSPSCFLSSANSPGGPSSTMFATGPYAHETQLVSPPVFSTFTTEPSTAPLTPPPELAHLTTPSSPDVPFAQFLSSSVDLKSTDKTNYIAANDLQATYSLYPGSPASCLISPVSRTSGGCLSSSFPEREFPPQWDPSVSPQNAKYPRTGSGRLFGLDTASASMLSQDSNFFCPATFAQFYLDHTQQSYPPFPHSGGRLSLSRESDVYSSGGNGHQNKHNKNCKQDVEEIEAYRASFGFSADEIITTPQYVEISDDSFTMTPFNSNKPPIEKSIEPALADGGLKAQDTLTDLLSQKSFKPEANHVEDRECCEVPALCSDFQDRKSQRQPGNASGLSTPSNRNLSDEEDIFSKVGASKISRKYHMGSSSDAEIDYRRGRSLREGKGDFVWHD</sequence>
<dbReference type="Proteomes" id="UP001415857">
    <property type="component" value="Unassembled WGS sequence"/>
</dbReference>
<feature type="region of interest" description="Disordered" evidence="1">
    <location>
        <begin position="410"/>
        <end position="436"/>
    </location>
</feature>
<dbReference type="InterPro" id="IPR040420">
    <property type="entry name" value="At1g76660-like"/>
</dbReference>
<name>A0AAP0R4W3_LIQFO</name>
<feature type="compositionally biased region" description="Polar residues" evidence="1">
    <location>
        <begin position="415"/>
        <end position="430"/>
    </location>
</feature>
<keyword evidence="3" id="KW-1185">Reference proteome</keyword>
<dbReference type="PANTHER" id="PTHR31798:SF3">
    <property type="entry name" value="OS01G0103800 PROTEIN"/>
    <property type="match status" value="1"/>
</dbReference>
<dbReference type="PANTHER" id="PTHR31798">
    <property type="entry name" value="HYDROXYPROLINE-RICH GLYCOPROTEIN-LIKE"/>
    <property type="match status" value="1"/>
</dbReference>